<name>A0A2G9TJV0_TELCI</name>
<dbReference type="PANTHER" id="PTHR11815:SF10">
    <property type="entry name" value="SUCCINATE--COA LIGASE [GDP-FORMING] SUBUNIT BETA, MITOCHONDRIAL"/>
    <property type="match status" value="1"/>
</dbReference>
<protein>
    <submittedName>
        <fullName evidence="2">ATP-grasp domain protein</fullName>
    </submittedName>
</protein>
<dbReference type="GO" id="GO:0005524">
    <property type="term" value="F:ATP binding"/>
    <property type="evidence" value="ECO:0007669"/>
    <property type="project" value="InterPro"/>
</dbReference>
<feature type="non-terminal residue" evidence="2">
    <location>
        <position position="103"/>
    </location>
</feature>
<feature type="domain" description="ATP-grasp fold succinyl-CoA synthetase-type" evidence="1">
    <location>
        <begin position="24"/>
        <end position="96"/>
    </location>
</feature>
<dbReference type="Proteomes" id="UP000230423">
    <property type="component" value="Unassembled WGS sequence"/>
</dbReference>
<reference evidence="2 3" key="1">
    <citation type="submission" date="2015-09" db="EMBL/GenBank/DDBJ databases">
        <title>Draft genome of the parasitic nematode Teladorsagia circumcincta isolate WARC Sus (inbred).</title>
        <authorList>
            <person name="Mitreva M."/>
        </authorList>
    </citation>
    <scope>NUCLEOTIDE SEQUENCE [LARGE SCALE GENOMIC DNA]</scope>
    <source>
        <strain evidence="2 3">S</strain>
    </source>
</reference>
<proteinExistence type="predicted"/>
<dbReference type="GO" id="GO:0005739">
    <property type="term" value="C:mitochondrion"/>
    <property type="evidence" value="ECO:0007669"/>
    <property type="project" value="TreeGrafter"/>
</dbReference>
<keyword evidence="3" id="KW-1185">Reference proteome</keyword>
<dbReference type="AlphaFoldDB" id="A0A2G9TJV0"/>
<dbReference type="GO" id="GO:0006104">
    <property type="term" value="P:succinyl-CoA metabolic process"/>
    <property type="evidence" value="ECO:0007669"/>
    <property type="project" value="TreeGrafter"/>
</dbReference>
<gene>
    <name evidence="2" type="ORF">TELCIR_20365</name>
</gene>
<dbReference type="GO" id="GO:0004776">
    <property type="term" value="F:succinate-CoA ligase (GDP-forming) activity"/>
    <property type="evidence" value="ECO:0007669"/>
    <property type="project" value="TreeGrafter"/>
</dbReference>
<dbReference type="EMBL" id="KZ361988">
    <property type="protein sequence ID" value="PIO58205.1"/>
    <property type="molecule type" value="Genomic_DNA"/>
</dbReference>
<dbReference type="InterPro" id="IPR013650">
    <property type="entry name" value="ATP-grasp_succ-CoA_synth-type"/>
</dbReference>
<sequence>MLRCASRLLGRNSLTKAGQLRFLNLQEYQSKELLDNHGCTVQKFIVATSRKEADEKTKAHGLVGDIEYVVKAQILAGGRGKGRFVNGKEGLGGVFVTLEYVLE</sequence>
<dbReference type="Pfam" id="PF08442">
    <property type="entry name" value="ATP-grasp_2"/>
    <property type="match status" value="1"/>
</dbReference>
<accession>A0A2G9TJV0</accession>
<organism evidence="2 3">
    <name type="scientific">Teladorsagia circumcincta</name>
    <name type="common">Brown stomach worm</name>
    <name type="synonym">Ostertagia circumcincta</name>
    <dbReference type="NCBI Taxonomy" id="45464"/>
    <lineage>
        <taxon>Eukaryota</taxon>
        <taxon>Metazoa</taxon>
        <taxon>Ecdysozoa</taxon>
        <taxon>Nematoda</taxon>
        <taxon>Chromadorea</taxon>
        <taxon>Rhabditida</taxon>
        <taxon>Rhabditina</taxon>
        <taxon>Rhabditomorpha</taxon>
        <taxon>Strongyloidea</taxon>
        <taxon>Trichostrongylidae</taxon>
        <taxon>Teladorsagia</taxon>
    </lineage>
</organism>
<dbReference type="GO" id="GO:0006099">
    <property type="term" value="P:tricarboxylic acid cycle"/>
    <property type="evidence" value="ECO:0007669"/>
    <property type="project" value="UniProtKB-UniPathway"/>
</dbReference>
<evidence type="ECO:0000259" key="1">
    <source>
        <dbReference type="Pfam" id="PF08442"/>
    </source>
</evidence>
<dbReference type="InterPro" id="IPR013815">
    <property type="entry name" value="ATP_grasp_subdomain_1"/>
</dbReference>
<dbReference type="OrthoDB" id="1552at2759"/>
<evidence type="ECO:0000313" key="3">
    <source>
        <dbReference type="Proteomes" id="UP000230423"/>
    </source>
</evidence>
<dbReference type="GO" id="GO:0042709">
    <property type="term" value="C:succinate-CoA ligase complex"/>
    <property type="evidence" value="ECO:0007669"/>
    <property type="project" value="TreeGrafter"/>
</dbReference>
<evidence type="ECO:0000313" key="2">
    <source>
        <dbReference type="EMBL" id="PIO58205.1"/>
    </source>
</evidence>
<dbReference type="PANTHER" id="PTHR11815">
    <property type="entry name" value="SUCCINYL-COA SYNTHETASE BETA CHAIN"/>
    <property type="match status" value="1"/>
</dbReference>
<dbReference type="SUPFAM" id="SSF56059">
    <property type="entry name" value="Glutathione synthetase ATP-binding domain-like"/>
    <property type="match status" value="1"/>
</dbReference>
<dbReference type="UniPathway" id="UPA00223">
    <property type="reaction ID" value="UER00999"/>
</dbReference>
<dbReference type="Gene3D" id="3.30.1490.20">
    <property type="entry name" value="ATP-grasp fold, A domain"/>
    <property type="match status" value="1"/>
</dbReference>